<evidence type="ECO:0000313" key="12">
    <source>
        <dbReference type="EMBL" id="OHA76232.1"/>
    </source>
</evidence>
<dbReference type="GO" id="GO:0051205">
    <property type="term" value="P:protein insertion into membrane"/>
    <property type="evidence" value="ECO:0007669"/>
    <property type="project" value="TreeGrafter"/>
</dbReference>
<evidence type="ECO:0000256" key="7">
    <source>
        <dbReference type="ARBA" id="ARBA00023136"/>
    </source>
</evidence>
<evidence type="ECO:0000256" key="6">
    <source>
        <dbReference type="ARBA" id="ARBA00022989"/>
    </source>
</evidence>
<keyword evidence="3" id="KW-1003">Cell membrane</keyword>
<evidence type="ECO:0000256" key="2">
    <source>
        <dbReference type="ARBA" id="ARBA00022448"/>
    </source>
</evidence>
<accession>A0A1G2RVC1</accession>
<organism evidence="12 13">
    <name type="scientific">Candidatus Wildermuthbacteria bacterium RIFCSPLOWO2_02_FULL_47_9c</name>
    <dbReference type="NCBI Taxonomy" id="1802466"/>
    <lineage>
        <taxon>Bacteria</taxon>
        <taxon>Candidatus Wildermuthiibacteriota</taxon>
    </lineage>
</organism>
<dbReference type="CDD" id="cd20070">
    <property type="entry name" value="5TM_YidC_Alb3"/>
    <property type="match status" value="1"/>
</dbReference>
<comment type="similarity">
    <text evidence="9">Belongs to the OXA1/ALB3/YidC family.</text>
</comment>
<name>A0A1G2RVC1_9BACT</name>
<comment type="subcellular location">
    <subcellularLocation>
        <location evidence="1">Cell membrane</location>
        <topology evidence="1">Multi-pass membrane protein</topology>
    </subcellularLocation>
    <subcellularLocation>
        <location evidence="9">Membrane</location>
        <topology evidence="9">Multi-pass membrane protein</topology>
    </subcellularLocation>
</comment>
<protein>
    <recommendedName>
        <fullName evidence="11">Membrane insertase YidC/Oxa/ALB C-terminal domain-containing protein</fullName>
    </recommendedName>
</protein>
<keyword evidence="4 9" id="KW-0812">Transmembrane</keyword>
<evidence type="ECO:0000256" key="10">
    <source>
        <dbReference type="SAM" id="Phobius"/>
    </source>
</evidence>
<sequence>MDFFITLYHAFLYQPIFNLLVFLSQTIPGKDFGIAVILLTLAVRGVSYPLGAQAVRAQRKMAAIQPKIKEIQEKYKEKREEQTRAMLELYRTARVNPFAMFLPLLIQVPIFIVLYQIFSNGIQQDQFSLLYSFVSAPEKIDPRFLGFVNLNERSFALALFAGIFQFAQFKQSSSSKPKGKKGGKPDIASLMQAQMTYVFPVVIVWVAASLPAAFALYWVCTTAFSIWQYWFIKKRDEYAEQRAVANS</sequence>
<evidence type="ECO:0000256" key="9">
    <source>
        <dbReference type="RuleBase" id="RU003945"/>
    </source>
</evidence>
<dbReference type="PANTHER" id="PTHR12428">
    <property type="entry name" value="OXA1"/>
    <property type="match status" value="1"/>
</dbReference>
<proteinExistence type="inferred from homology"/>
<dbReference type="AlphaFoldDB" id="A0A1G2RVC1"/>
<dbReference type="PANTHER" id="PTHR12428:SF65">
    <property type="entry name" value="CYTOCHROME C OXIDASE ASSEMBLY PROTEIN COX18, MITOCHONDRIAL"/>
    <property type="match status" value="1"/>
</dbReference>
<dbReference type="Proteomes" id="UP000178222">
    <property type="component" value="Unassembled WGS sequence"/>
</dbReference>
<dbReference type="GO" id="GO:0015031">
    <property type="term" value="P:protein transport"/>
    <property type="evidence" value="ECO:0007669"/>
    <property type="project" value="UniProtKB-KW"/>
</dbReference>
<dbReference type="GO" id="GO:0005886">
    <property type="term" value="C:plasma membrane"/>
    <property type="evidence" value="ECO:0007669"/>
    <property type="project" value="UniProtKB-SubCell"/>
</dbReference>
<feature type="transmembrane region" description="Helical" evidence="10">
    <location>
        <begin position="190"/>
        <end position="208"/>
    </location>
</feature>
<keyword evidence="2" id="KW-0813">Transport</keyword>
<keyword evidence="8" id="KW-0143">Chaperone</keyword>
<feature type="transmembrane region" description="Helical" evidence="10">
    <location>
        <begin position="98"/>
        <end position="118"/>
    </location>
</feature>
<dbReference type="Pfam" id="PF02096">
    <property type="entry name" value="60KD_IMP"/>
    <property type="match status" value="1"/>
</dbReference>
<evidence type="ECO:0000313" key="13">
    <source>
        <dbReference type="Proteomes" id="UP000178222"/>
    </source>
</evidence>
<feature type="domain" description="Membrane insertase YidC/Oxa/ALB C-terminal" evidence="11">
    <location>
        <begin position="32"/>
        <end position="234"/>
    </location>
</feature>
<dbReference type="InterPro" id="IPR028055">
    <property type="entry name" value="YidC/Oxa/ALB_C"/>
</dbReference>
<feature type="transmembrane region" description="Helical" evidence="10">
    <location>
        <begin position="32"/>
        <end position="51"/>
    </location>
</feature>
<gene>
    <name evidence="12" type="ORF">A3J30_01730</name>
</gene>
<dbReference type="EMBL" id="MHUL01000037">
    <property type="protein sequence ID" value="OHA76232.1"/>
    <property type="molecule type" value="Genomic_DNA"/>
</dbReference>
<evidence type="ECO:0000256" key="4">
    <source>
        <dbReference type="ARBA" id="ARBA00022692"/>
    </source>
</evidence>
<reference evidence="12 13" key="1">
    <citation type="journal article" date="2016" name="Nat. Commun.">
        <title>Thousands of microbial genomes shed light on interconnected biogeochemical processes in an aquifer system.</title>
        <authorList>
            <person name="Anantharaman K."/>
            <person name="Brown C.T."/>
            <person name="Hug L.A."/>
            <person name="Sharon I."/>
            <person name="Castelle C.J."/>
            <person name="Probst A.J."/>
            <person name="Thomas B.C."/>
            <person name="Singh A."/>
            <person name="Wilkins M.J."/>
            <person name="Karaoz U."/>
            <person name="Brodie E.L."/>
            <person name="Williams K.H."/>
            <person name="Hubbard S.S."/>
            <person name="Banfield J.F."/>
        </authorList>
    </citation>
    <scope>NUCLEOTIDE SEQUENCE [LARGE SCALE GENOMIC DNA]</scope>
</reference>
<evidence type="ECO:0000256" key="5">
    <source>
        <dbReference type="ARBA" id="ARBA00022927"/>
    </source>
</evidence>
<evidence type="ECO:0000256" key="3">
    <source>
        <dbReference type="ARBA" id="ARBA00022475"/>
    </source>
</evidence>
<keyword evidence="6 10" id="KW-1133">Transmembrane helix</keyword>
<feature type="transmembrane region" description="Helical" evidence="10">
    <location>
        <begin position="7"/>
        <end position="26"/>
    </location>
</feature>
<dbReference type="GO" id="GO:0032977">
    <property type="term" value="F:membrane insertase activity"/>
    <property type="evidence" value="ECO:0007669"/>
    <property type="project" value="InterPro"/>
</dbReference>
<keyword evidence="5" id="KW-0653">Protein transport</keyword>
<dbReference type="NCBIfam" id="TIGR03592">
    <property type="entry name" value="yidC_oxa1_cterm"/>
    <property type="match status" value="1"/>
</dbReference>
<evidence type="ECO:0000259" key="11">
    <source>
        <dbReference type="Pfam" id="PF02096"/>
    </source>
</evidence>
<dbReference type="InterPro" id="IPR001708">
    <property type="entry name" value="YidC/ALB3/OXA1/COX18"/>
</dbReference>
<evidence type="ECO:0000256" key="8">
    <source>
        <dbReference type="ARBA" id="ARBA00023186"/>
    </source>
</evidence>
<evidence type="ECO:0000256" key="1">
    <source>
        <dbReference type="ARBA" id="ARBA00004651"/>
    </source>
</evidence>
<keyword evidence="7 10" id="KW-0472">Membrane</keyword>
<comment type="caution">
    <text evidence="12">The sequence shown here is derived from an EMBL/GenBank/DDBJ whole genome shotgun (WGS) entry which is preliminary data.</text>
</comment>
<dbReference type="InterPro" id="IPR047196">
    <property type="entry name" value="YidC_ALB_C"/>
</dbReference>